<feature type="domain" description="C2H2-type" evidence="7">
    <location>
        <begin position="568"/>
        <end position="593"/>
    </location>
</feature>
<feature type="domain" description="C2H2-type" evidence="7">
    <location>
        <begin position="540"/>
        <end position="567"/>
    </location>
</feature>
<feature type="compositionally biased region" description="Basic residues" evidence="6">
    <location>
        <begin position="700"/>
        <end position="714"/>
    </location>
</feature>
<dbReference type="InterPro" id="IPR013087">
    <property type="entry name" value="Znf_C2H2_type"/>
</dbReference>
<dbReference type="InterPro" id="IPR050717">
    <property type="entry name" value="C2H2-ZF_Transcription_Reg"/>
</dbReference>
<keyword evidence="9" id="KW-1185">Reference proteome</keyword>
<feature type="compositionally biased region" description="Low complexity" evidence="6">
    <location>
        <begin position="137"/>
        <end position="151"/>
    </location>
</feature>
<feature type="compositionally biased region" description="Gly residues" evidence="6">
    <location>
        <begin position="44"/>
        <end position="60"/>
    </location>
</feature>
<keyword evidence="2" id="KW-0677">Repeat</keyword>
<evidence type="ECO:0000313" key="8">
    <source>
        <dbReference type="EMBL" id="CDF91520.1"/>
    </source>
</evidence>
<dbReference type="GO" id="GO:0008270">
    <property type="term" value="F:zinc ion binding"/>
    <property type="evidence" value="ECO:0007669"/>
    <property type="project" value="UniProtKB-KW"/>
</dbReference>
<accession>A0A8J2X4V6</accession>
<dbReference type="GO" id="GO:0000977">
    <property type="term" value="F:RNA polymerase II transcription regulatory region sequence-specific DNA binding"/>
    <property type="evidence" value="ECO:0007669"/>
    <property type="project" value="TreeGrafter"/>
</dbReference>
<feature type="region of interest" description="Disordered" evidence="6">
    <location>
        <begin position="331"/>
        <end position="395"/>
    </location>
</feature>
<feature type="region of interest" description="Disordered" evidence="6">
    <location>
        <begin position="650"/>
        <end position="833"/>
    </location>
</feature>
<evidence type="ECO:0000256" key="4">
    <source>
        <dbReference type="ARBA" id="ARBA00022833"/>
    </source>
</evidence>
<sequence length="842" mass="90782">MNDEKLTGNNEGATASGNTSGTDGSDNSTSSNNNTGISNSGRGLSLGLGGGSGNGSGVSGTGANAPVPGRPSRQDSISMFTNFNQPRFSTSLSSFLNISERPSLSGGSGMNSTGGPADLAQIGRGFSIVNNLWQPTQQQIPQQAPQQPAQQGDPFMPPRFKTPTFSQKPSSGSTNNSNNNNNSANSNTNNGNSSNNTNNTNNNNNGSNNSNNGNNINSNGTSNNNATSQPSSKRNSIYFGSQDAPDLDFFQNSGNSGKRDFIGAMKPPVLVPLGSTSSSAGRQQGTEFDSLFAQPTNPLLSSSSRHNSLKFTADDFDFPFKRRDSSVRGSIDAQNYTLGPRMYPQASGTNSAELTPDPTEVVSEGPGGALNKKNGNKRQKRSKENGNEDVVMNSTHETLSKLPSGILDPSVEAPLDDSKPLLGVTKIDQLMLMIQARKKGVTEKIMTSSDGRLLIDENSEILPPTSQLVGGVEKPKGSHGVKQHECPYCHRFFTQSTHLEVHVRSHIGYKPFLCDYCGKRFTQGGNLRTHQRLHTGEKPYECELCGKRFSRKGNLAAHVVTHQKLKPFVCKLDGCNKTFTQLGNMKAHQNRFHLNTLNELTQRLAEMDPNEDISAAERELLDYFASLYKNSNKGIKGRGKGSTRVAPADIQWQQSASPSSITQGTSQPPTNHMTSIKHQQQQQQHQQQHQQQRQQQQQHQQHHQQTHGVSHHQHNAQQQNISSRPPQTHEDARVAAAAAAHFSNSLAARPLGSGKSHATPQIANDPVINYGYPPLQQQATQQVPDPTGAGALPPMPLQAPTSAASTNGFSFSLDQPGEPASSNGYPKQLQGRVHFKNINYKG</sequence>
<evidence type="ECO:0000256" key="1">
    <source>
        <dbReference type="ARBA" id="ARBA00022723"/>
    </source>
</evidence>
<feature type="compositionally biased region" description="Polar residues" evidence="6">
    <location>
        <begin position="229"/>
        <end position="239"/>
    </location>
</feature>
<dbReference type="AlphaFoldDB" id="A0A8J2X4V6"/>
<feature type="compositionally biased region" description="Low complexity" evidence="6">
    <location>
        <begin position="678"/>
        <end position="699"/>
    </location>
</feature>
<keyword evidence="3 5" id="KW-0863">Zinc-finger</keyword>
<feature type="compositionally biased region" description="Polar residues" evidence="6">
    <location>
        <begin position="651"/>
        <end position="677"/>
    </location>
</feature>
<dbReference type="SUPFAM" id="SSF57667">
    <property type="entry name" value="beta-beta-alpha zinc fingers"/>
    <property type="match status" value="2"/>
</dbReference>
<dbReference type="Gene3D" id="3.30.160.60">
    <property type="entry name" value="Classic Zinc Finger"/>
    <property type="match status" value="4"/>
</dbReference>
<keyword evidence="1" id="KW-0479">Metal-binding</keyword>
<reference evidence="9" key="1">
    <citation type="journal article" date="2013" name="Genome Announc.">
        <title>Genome sequence of the food spoilage yeast Zygosaccharomyces bailii CLIB 213(T).</title>
        <authorList>
            <person name="Galeote V."/>
            <person name="Bigey F."/>
            <person name="Devillers H."/>
            <person name="Neuveglise C."/>
            <person name="Dequin S."/>
        </authorList>
    </citation>
    <scope>NUCLEOTIDE SEQUENCE [LARGE SCALE GENOMIC DNA]</scope>
    <source>
        <strain evidence="9">CLIB 213 / ATCC 58445 / CBS 680 / CCRC 21525 / NBRC 1098 / NCYC 1416 / NRRL Y-2227</strain>
    </source>
</reference>
<feature type="compositionally biased region" description="Low complexity" evidence="6">
    <location>
        <begin position="170"/>
        <end position="228"/>
    </location>
</feature>
<feature type="domain" description="C2H2-type" evidence="7">
    <location>
        <begin position="484"/>
        <end position="511"/>
    </location>
</feature>
<dbReference type="GO" id="GO:0005634">
    <property type="term" value="C:nucleus"/>
    <property type="evidence" value="ECO:0007669"/>
    <property type="project" value="TreeGrafter"/>
</dbReference>
<dbReference type="EMBL" id="HG316465">
    <property type="protein sequence ID" value="CDF91520.1"/>
    <property type="molecule type" value="Genomic_DNA"/>
</dbReference>
<feature type="domain" description="C2H2-type" evidence="7">
    <location>
        <begin position="512"/>
        <end position="539"/>
    </location>
</feature>
<proteinExistence type="predicted"/>
<organism evidence="8 9">
    <name type="scientific">Zygosaccharomyces bailii (strain CLIB 213 / ATCC 58445 / CBS 680 / BCRC 21525 / NBRC 1098 / NCYC 1416 / NRRL Y-2227)</name>
    <dbReference type="NCBI Taxonomy" id="1333698"/>
    <lineage>
        <taxon>Eukaryota</taxon>
        <taxon>Fungi</taxon>
        <taxon>Dikarya</taxon>
        <taxon>Ascomycota</taxon>
        <taxon>Saccharomycotina</taxon>
        <taxon>Saccharomycetes</taxon>
        <taxon>Saccharomycetales</taxon>
        <taxon>Saccharomycetaceae</taxon>
        <taxon>Zygosaccharomyces</taxon>
    </lineage>
</organism>
<feature type="compositionally biased region" description="Polar residues" evidence="6">
    <location>
        <begin position="775"/>
        <end position="784"/>
    </location>
</feature>
<dbReference type="Proteomes" id="UP000019375">
    <property type="component" value="Unassembled WGS sequence"/>
</dbReference>
<evidence type="ECO:0000313" key="9">
    <source>
        <dbReference type="Proteomes" id="UP000019375"/>
    </source>
</evidence>
<evidence type="ECO:0000256" key="5">
    <source>
        <dbReference type="PROSITE-ProRule" id="PRU00042"/>
    </source>
</evidence>
<evidence type="ECO:0000256" key="3">
    <source>
        <dbReference type="ARBA" id="ARBA00022771"/>
    </source>
</evidence>
<evidence type="ECO:0000259" key="7">
    <source>
        <dbReference type="PROSITE" id="PS50157"/>
    </source>
</evidence>
<dbReference type="PROSITE" id="PS50157">
    <property type="entry name" value="ZINC_FINGER_C2H2_2"/>
    <property type="match status" value="4"/>
</dbReference>
<protein>
    <submittedName>
        <fullName evidence="8">ZYBA0S12-00782g1_1</fullName>
    </submittedName>
</protein>
<dbReference type="PROSITE" id="PS00028">
    <property type="entry name" value="ZINC_FINGER_C2H2_1"/>
    <property type="match status" value="4"/>
</dbReference>
<feature type="compositionally biased region" description="Polar residues" evidence="6">
    <location>
        <begin position="715"/>
        <end position="726"/>
    </location>
</feature>
<dbReference type="FunFam" id="3.30.160.60:FF:002157">
    <property type="entry name" value="Transcription factor"/>
    <property type="match status" value="1"/>
</dbReference>
<dbReference type="FunFam" id="3.30.160.60:FF:000912">
    <property type="entry name" value="Zinc finger protein 660"/>
    <property type="match status" value="1"/>
</dbReference>
<evidence type="ECO:0000256" key="2">
    <source>
        <dbReference type="ARBA" id="ARBA00022737"/>
    </source>
</evidence>
<feature type="compositionally biased region" description="Low complexity" evidence="6">
    <location>
        <begin position="734"/>
        <end position="748"/>
    </location>
</feature>
<dbReference type="SMART" id="SM00355">
    <property type="entry name" value="ZnF_C2H2"/>
    <property type="match status" value="4"/>
</dbReference>
<evidence type="ECO:0000256" key="6">
    <source>
        <dbReference type="SAM" id="MobiDB-lite"/>
    </source>
</evidence>
<feature type="region of interest" description="Disordered" evidence="6">
    <location>
        <begin position="137"/>
        <end position="240"/>
    </location>
</feature>
<name>A0A8J2X4V6_ZYGB2</name>
<feature type="compositionally biased region" description="Polar residues" evidence="6">
    <location>
        <begin position="799"/>
        <end position="813"/>
    </location>
</feature>
<keyword evidence="4" id="KW-0862">Zinc</keyword>
<dbReference type="GO" id="GO:0000981">
    <property type="term" value="F:DNA-binding transcription factor activity, RNA polymerase II-specific"/>
    <property type="evidence" value="ECO:0007669"/>
    <property type="project" value="TreeGrafter"/>
</dbReference>
<dbReference type="OrthoDB" id="427030at2759"/>
<dbReference type="PANTHER" id="PTHR14196:SF12">
    <property type="entry name" value="ZINC FINGER PROTEIN 208-LIKE"/>
    <property type="match status" value="1"/>
</dbReference>
<dbReference type="PANTHER" id="PTHR14196">
    <property type="entry name" value="ODD-SKIPPED - RELATED"/>
    <property type="match status" value="1"/>
</dbReference>
<dbReference type="FunFam" id="3.30.160.60:FF:001907">
    <property type="entry name" value="AZF1 (YOR113W)"/>
    <property type="match status" value="1"/>
</dbReference>
<feature type="compositionally biased region" description="Low complexity" evidence="6">
    <location>
        <begin position="12"/>
        <end position="43"/>
    </location>
</feature>
<dbReference type="FunFam" id="3.30.160.60:FF:002490">
    <property type="entry name" value="Krueppel protein"/>
    <property type="match status" value="1"/>
</dbReference>
<gene>
    <name evidence="8" type="ORF">BN860_00782g</name>
</gene>
<dbReference type="InterPro" id="IPR036236">
    <property type="entry name" value="Znf_C2H2_sf"/>
</dbReference>
<feature type="region of interest" description="Disordered" evidence="6">
    <location>
        <begin position="1"/>
        <end position="77"/>
    </location>
</feature>
<dbReference type="Pfam" id="PF00096">
    <property type="entry name" value="zf-C2H2"/>
    <property type="match status" value="4"/>
</dbReference>